<dbReference type="EMBL" id="PYSV01000011">
    <property type="protein sequence ID" value="PTA67564.1"/>
    <property type="molecule type" value="Genomic_DNA"/>
</dbReference>
<comment type="caution">
    <text evidence="1">The sequence shown here is derived from an EMBL/GenBank/DDBJ whole genome shotgun (WGS) entry which is preliminary data.</text>
</comment>
<reference evidence="1 2" key="1">
    <citation type="submission" date="2018-03" db="EMBL/GenBank/DDBJ databases">
        <title>Draft genome of Deinococcus sp. OD32.</title>
        <authorList>
            <person name="Wang X.-P."/>
            <person name="Du Z.-J."/>
        </authorList>
    </citation>
    <scope>NUCLEOTIDE SEQUENCE [LARGE SCALE GENOMIC DNA]</scope>
    <source>
        <strain evidence="1 2">OD32</strain>
    </source>
</reference>
<keyword evidence="2" id="KW-1185">Reference proteome</keyword>
<accession>A0A2T3W709</accession>
<evidence type="ECO:0000313" key="1">
    <source>
        <dbReference type="EMBL" id="PTA67564.1"/>
    </source>
</evidence>
<sequence>MSAKKHALPPILNAEKWLSDEKIAIAEGALGVLTTVRQHTIIYVQSEMALELSHDVPSVSPG</sequence>
<organism evidence="1 2">
    <name type="scientific">Deinococcus arcticus</name>
    <dbReference type="NCBI Taxonomy" id="2136176"/>
    <lineage>
        <taxon>Bacteria</taxon>
        <taxon>Thermotogati</taxon>
        <taxon>Deinococcota</taxon>
        <taxon>Deinococci</taxon>
        <taxon>Deinococcales</taxon>
        <taxon>Deinococcaceae</taxon>
        <taxon>Deinococcus</taxon>
    </lineage>
</organism>
<evidence type="ECO:0000313" key="2">
    <source>
        <dbReference type="Proteomes" id="UP000240317"/>
    </source>
</evidence>
<proteinExistence type="predicted"/>
<gene>
    <name evidence="1" type="ORF">C8263_12060</name>
</gene>
<protein>
    <submittedName>
        <fullName evidence="1">Uncharacterized protein</fullName>
    </submittedName>
</protein>
<name>A0A2T3W709_9DEIO</name>
<dbReference type="Proteomes" id="UP000240317">
    <property type="component" value="Unassembled WGS sequence"/>
</dbReference>
<dbReference type="AlphaFoldDB" id="A0A2T3W709"/>